<dbReference type="GO" id="GO:0005524">
    <property type="term" value="F:ATP binding"/>
    <property type="evidence" value="ECO:0007669"/>
    <property type="project" value="UniProtKB-KW"/>
</dbReference>
<keyword evidence="9" id="KW-0812">Transmembrane</keyword>
<dbReference type="InterPro" id="IPR011712">
    <property type="entry name" value="Sig_transdc_His_kin_sub3_dim/P"/>
</dbReference>
<dbReference type="Pfam" id="PF02518">
    <property type="entry name" value="HATPase_c"/>
    <property type="match status" value="1"/>
</dbReference>
<keyword evidence="8" id="KW-0902">Two-component regulatory system</keyword>
<evidence type="ECO:0000313" key="11">
    <source>
        <dbReference type="EMBL" id="GGP52781.1"/>
    </source>
</evidence>
<dbReference type="GO" id="GO:0000155">
    <property type="term" value="F:phosphorelay sensor kinase activity"/>
    <property type="evidence" value="ECO:0007669"/>
    <property type="project" value="InterPro"/>
</dbReference>
<evidence type="ECO:0000256" key="5">
    <source>
        <dbReference type="ARBA" id="ARBA00022741"/>
    </source>
</evidence>
<dbReference type="GO" id="GO:0016020">
    <property type="term" value="C:membrane"/>
    <property type="evidence" value="ECO:0007669"/>
    <property type="project" value="InterPro"/>
</dbReference>
<dbReference type="Gene3D" id="1.20.5.1930">
    <property type="match status" value="1"/>
</dbReference>
<accession>A0A918ALE9</accession>
<dbReference type="Pfam" id="PF07730">
    <property type="entry name" value="HisKA_3"/>
    <property type="match status" value="1"/>
</dbReference>
<reference evidence="11" key="1">
    <citation type="journal article" date="2014" name="Int. J. Syst. Evol. Microbiol.">
        <title>Complete genome sequence of Corynebacterium casei LMG S-19264T (=DSM 44701T), isolated from a smear-ripened cheese.</title>
        <authorList>
            <consortium name="US DOE Joint Genome Institute (JGI-PGF)"/>
            <person name="Walter F."/>
            <person name="Albersmeier A."/>
            <person name="Kalinowski J."/>
            <person name="Ruckert C."/>
        </authorList>
    </citation>
    <scope>NUCLEOTIDE SEQUENCE</scope>
    <source>
        <strain evidence="11">JCM 3313</strain>
    </source>
</reference>
<keyword evidence="5" id="KW-0547">Nucleotide-binding</keyword>
<name>A0A918ALE9_9PSEU</name>
<organism evidence="11 12">
    <name type="scientific">Saccharothrix coeruleofusca</name>
    <dbReference type="NCBI Taxonomy" id="33919"/>
    <lineage>
        <taxon>Bacteria</taxon>
        <taxon>Bacillati</taxon>
        <taxon>Actinomycetota</taxon>
        <taxon>Actinomycetes</taxon>
        <taxon>Pseudonocardiales</taxon>
        <taxon>Pseudonocardiaceae</taxon>
        <taxon>Saccharothrix</taxon>
    </lineage>
</organism>
<evidence type="ECO:0000256" key="4">
    <source>
        <dbReference type="ARBA" id="ARBA00022679"/>
    </source>
</evidence>
<dbReference type="SMART" id="SM00387">
    <property type="entry name" value="HATPase_c"/>
    <property type="match status" value="1"/>
</dbReference>
<evidence type="ECO:0000256" key="2">
    <source>
        <dbReference type="ARBA" id="ARBA00012438"/>
    </source>
</evidence>
<feature type="domain" description="Histidine kinase/HSP90-like ATPase" evidence="10">
    <location>
        <begin position="269"/>
        <end position="360"/>
    </location>
</feature>
<gene>
    <name evidence="11" type="ORF">GCM10010185_26120</name>
</gene>
<keyword evidence="4" id="KW-0808">Transferase</keyword>
<dbReference type="Gene3D" id="3.30.565.10">
    <property type="entry name" value="Histidine kinase-like ATPase, C-terminal domain"/>
    <property type="match status" value="1"/>
</dbReference>
<proteinExistence type="predicted"/>
<dbReference type="EMBL" id="BMRG01000004">
    <property type="protein sequence ID" value="GGP52781.1"/>
    <property type="molecule type" value="Genomic_DNA"/>
</dbReference>
<comment type="catalytic activity">
    <reaction evidence="1">
        <text>ATP + protein L-histidine = ADP + protein N-phospho-L-histidine.</text>
        <dbReference type="EC" id="2.7.13.3"/>
    </reaction>
</comment>
<evidence type="ECO:0000256" key="6">
    <source>
        <dbReference type="ARBA" id="ARBA00022777"/>
    </source>
</evidence>
<keyword evidence="12" id="KW-1185">Reference proteome</keyword>
<reference evidence="11" key="2">
    <citation type="submission" date="2020-09" db="EMBL/GenBank/DDBJ databases">
        <authorList>
            <person name="Sun Q."/>
            <person name="Ohkuma M."/>
        </authorList>
    </citation>
    <scope>NUCLEOTIDE SEQUENCE</scope>
    <source>
        <strain evidence="11">JCM 3313</strain>
    </source>
</reference>
<dbReference type="SUPFAM" id="SSF55874">
    <property type="entry name" value="ATPase domain of HSP90 chaperone/DNA topoisomerase II/histidine kinase"/>
    <property type="match status" value="1"/>
</dbReference>
<feature type="transmembrane region" description="Helical" evidence="9">
    <location>
        <begin position="91"/>
        <end position="108"/>
    </location>
</feature>
<evidence type="ECO:0000313" key="12">
    <source>
        <dbReference type="Proteomes" id="UP000639606"/>
    </source>
</evidence>
<protein>
    <recommendedName>
        <fullName evidence="2">histidine kinase</fullName>
        <ecNumber evidence="2">2.7.13.3</ecNumber>
    </recommendedName>
</protein>
<keyword evidence="9" id="KW-1133">Transmembrane helix</keyword>
<keyword evidence="6" id="KW-0418">Kinase</keyword>
<dbReference type="InterPro" id="IPR036890">
    <property type="entry name" value="HATPase_C_sf"/>
</dbReference>
<evidence type="ECO:0000256" key="7">
    <source>
        <dbReference type="ARBA" id="ARBA00022840"/>
    </source>
</evidence>
<evidence type="ECO:0000256" key="1">
    <source>
        <dbReference type="ARBA" id="ARBA00000085"/>
    </source>
</evidence>
<comment type="caution">
    <text evidence="11">The sequence shown here is derived from an EMBL/GenBank/DDBJ whole genome shotgun (WGS) entry which is preliminary data.</text>
</comment>
<dbReference type="PANTHER" id="PTHR24421">
    <property type="entry name" value="NITRATE/NITRITE SENSOR PROTEIN NARX-RELATED"/>
    <property type="match status" value="1"/>
</dbReference>
<dbReference type="PANTHER" id="PTHR24421:SF10">
    <property type="entry name" value="NITRATE_NITRITE SENSOR PROTEIN NARQ"/>
    <property type="match status" value="1"/>
</dbReference>
<sequence>MEMLPGFRFGAHRELAAWLLTWPVIGLAVLAVRTPVRASLLAAGWLLVASTADRWLNAVLPAVVSPLTPAETAACAVLVTLAVRQAPARQAALSVTALCVAAAVGAVVRDPVLVRVIGDSSDALATVLLFALTVVVGLYLRGRDAERNRALIGAESRVRREERISLARELHDVVAHHVSGMVVQAQAALEVAGNDPTAAHRLLPGIVSTGTDALSAMRRLVGTLRQGDDATAEATVDLRADVLAAAKRAGQDGLPVRTCVELEQDVPPEVGRSVLRLVQESLANARRHADSPTEVEVRLSAFAGVLRLVVADDGRGAPATGDAGYGLLGMRERVELLGGRFAAGPDDRGWRVFAELPLEGSGR</sequence>
<keyword evidence="3" id="KW-0597">Phosphoprotein</keyword>
<dbReference type="Proteomes" id="UP000639606">
    <property type="component" value="Unassembled WGS sequence"/>
</dbReference>
<dbReference type="AlphaFoldDB" id="A0A918ALE9"/>
<evidence type="ECO:0000256" key="3">
    <source>
        <dbReference type="ARBA" id="ARBA00022553"/>
    </source>
</evidence>
<evidence type="ECO:0000259" key="10">
    <source>
        <dbReference type="SMART" id="SM00387"/>
    </source>
</evidence>
<keyword evidence="9" id="KW-0472">Membrane</keyword>
<dbReference type="EC" id="2.7.13.3" evidence="2"/>
<dbReference type="InterPro" id="IPR050482">
    <property type="entry name" value="Sensor_HK_TwoCompSys"/>
</dbReference>
<evidence type="ECO:0000256" key="9">
    <source>
        <dbReference type="SAM" id="Phobius"/>
    </source>
</evidence>
<keyword evidence="7" id="KW-0067">ATP-binding</keyword>
<feature type="transmembrane region" description="Helical" evidence="9">
    <location>
        <begin position="123"/>
        <end position="140"/>
    </location>
</feature>
<dbReference type="CDD" id="cd16917">
    <property type="entry name" value="HATPase_UhpB-NarQ-NarX-like"/>
    <property type="match status" value="1"/>
</dbReference>
<evidence type="ECO:0000256" key="8">
    <source>
        <dbReference type="ARBA" id="ARBA00023012"/>
    </source>
</evidence>
<dbReference type="InterPro" id="IPR003594">
    <property type="entry name" value="HATPase_dom"/>
</dbReference>
<dbReference type="GO" id="GO:0046983">
    <property type="term" value="F:protein dimerization activity"/>
    <property type="evidence" value="ECO:0007669"/>
    <property type="project" value="InterPro"/>
</dbReference>